<feature type="compositionally biased region" description="Basic residues" evidence="8">
    <location>
        <begin position="858"/>
        <end position="867"/>
    </location>
</feature>
<feature type="region of interest" description="Disordered" evidence="8">
    <location>
        <begin position="721"/>
        <end position="779"/>
    </location>
</feature>
<dbReference type="InterPro" id="IPR036116">
    <property type="entry name" value="FN3_sf"/>
</dbReference>
<keyword evidence="14" id="KW-1185">Reference proteome</keyword>
<keyword evidence="6" id="KW-0675">Receptor</keyword>
<evidence type="ECO:0000256" key="9">
    <source>
        <dbReference type="SAM" id="Phobius"/>
    </source>
</evidence>
<dbReference type="PANTHER" id="PTHR23037">
    <property type="entry name" value="CYTOKINE RECEPTOR"/>
    <property type="match status" value="1"/>
</dbReference>
<accession>A0A1W0WXX5</accession>
<feature type="compositionally biased region" description="Polar residues" evidence="8">
    <location>
        <begin position="878"/>
        <end position="891"/>
    </location>
</feature>
<dbReference type="PROSITE" id="PS50853">
    <property type="entry name" value="FN3"/>
    <property type="match status" value="2"/>
</dbReference>
<name>A0A1W0WXX5_HYPEX</name>
<dbReference type="PANTHER" id="PTHR23037:SF35">
    <property type="entry name" value="FIBRONECTIN TYPE-III DOMAIN-CONTAINING PROTEIN"/>
    <property type="match status" value="1"/>
</dbReference>
<feature type="domain" description="Fibronectin type-III" evidence="12">
    <location>
        <begin position="554"/>
        <end position="655"/>
    </location>
</feature>
<dbReference type="GO" id="GO:0009897">
    <property type="term" value="C:external side of plasma membrane"/>
    <property type="evidence" value="ECO:0007669"/>
    <property type="project" value="TreeGrafter"/>
</dbReference>
<dbReference type="Proteomes" id="UP000192578">
    <property type="component" value="Unassembled WGS sequence"/>
</dbReference>
<evidence type="ECO:0008006" key="15">
    <source>
        <dbReference type="Google" id="ProtNLM"/>
    </source>
</evidence>
<evidence type="ECO:0000256" key="6">
    <source>
        <dbReference type="ARBA" id="ARBA00023170"/>
    </source>
</evidence>
<evidence type="ECO:0000256" key="4">
    <source>
        <dbReference type="ARBA" id="ARBA00023136"/>
    </source>
</evidence>
<feature type="compositionally biased region" description="Polar residues" evidence="8">
    <location>
        <begin position="842"/>
        <end position="851"/>
    </location>
</feature>
<keyword evidence="7" id="KW-0325">Glycoprotein</keyword>
<evidence type="ECO:0000259" key="12">
    <source>
        <dbReference type="PROSITE" id="PS50853"/>
    </source>
</evidence>
<evidence type="ECO:0000313" key="14">
    <source>
        <dbReference type="Proteomes" id="UP000192578"/>
    </source>
</evidence>
<dbReference type="InterPro" id="IPR003599">
    <property type="entry name" value="Ig_sub"/>
</dbReference>
<comment type="subcellular location">
    <subcellularLocation>
        <location evidence="1">Membrane</location>
        <topology evidence="1">Single-pass type I membrane protein</topology>
    </subcellularLocation>
</comment>
<feature type="signal peptide" evidence="10">
    <location>
        <begin position="1"/>
        <end position="25"/>
    </location>
</feature>
<dbReference type="PROSITE" id="PS50835">
    <property type="entry name" value="IG_LIKE"/>
    <property type="match status" value="1"/>
</dbReference>
<feature type="domain" description="Ig-like" evidence="11">
    <location>
        <begin position="22"/>
        <end position="119"/>
    </location>
</feature>
<dbReference type="SMART" id="SM00060">
    <property type="entry name" value="FN3"/>
    <property type="match status" value="2"/>
</dbReference>
<keyword evidence="3 9" id="KW-1133">Transmembrane helix</keyword>
<keyword evidence="4 9" id="KW-0472">Membrane</keyword>
<dbReference type="OrthoDB" id="6381660at2759"/>
<evidence type="ECO:0000256" key="5">
    <source>
        <dbReference type="ARBA" id="ARBA00023157"/>
    </source>
</evidence>
<dbReference type="Gene3D" id="2.60.40.10">
    <property type="entry name" value="Immunoglobulins"/>
    <property type="match status" value="4"/>
</dbReference>
<dbReference type="InterPro" id="IPR013783">
    <property type="entry name" value="Ig-like_fold"/>
</dbReference>
<evidence type="ECO:0000256" key="3">
    <source>
        <dbReference type="ARBA" id="ARBA00022989"/>
    </source>
</evidence>
<dbReference type="SMART" id="SM00409">
    <property type="entry name" value="IG"/>
    <property type="match status" value="1"/>
</dbReference>
<feature type="compositionally biased region" description="Low complexity" evidence="8">
    <location>
        <begin position="747"/>
        <end position="765"/>
    </location>
</feature>
<evidence type="ECO:0000259" key="11">
    <source>
        <dbReference type="PROSITE" id="PS50835"/>
    </source>
</evidence>
<evidence type="ECO:0000256" key="7">
    <source>
        <dbReference type="ARBA" id="ARBA00023180"/>
    </source>
</evidence>
<dbReference type="InterPro" id="IPR003961">
    <property type="entry name" value="FN3_dom"/>
</dbReference>
<feature type="compositionally biased region" description="Basic and acidic residues" evidence="8">
    <location>
        <begin position="733"/>
        <end position="743"/>
    </location>
</feature>
<organism evidence="13 14">
    <name type="scientific">Hypsibius exemplaris</name>
    <name type="common">Freshwater tardigrade</name>
    <dbReference type="NCBI Taxonomy" id="2072580"/>
    <lineage>
        <taxon>Eukaryota</taxon>
        <taxon>Metazoa</taxon>
        <taxon>Ecdysozoa</taxon>
        <taxon>Tardigrada</taxon>
        <taxon>Eutardigrada</taxon>
        <taxon>Parachela</taxon>
        <taxon>Hypsibioidea</taxon>
        <taxon>Hypsibiidae</taxon>
        <taxon>Hypsibius</taxon>
    </lineage>
</organism>
<feature type="transmembrane region" description="Helical" evidence="9">
    <location>
        <begin position="659"/>
        <end position="682"/>
    </location>
</feature>
<reference evidence="14" key="1">
    <citation type="submission" date="2017-01" db="EMBL/GenBank/DDBJ databases">
        <title>Comparative genomics of anhydrobiosis in the tardigrade Hypsibius dujardini.</title>
        <authorList>
            <person name="Yoshida Y."/>
            <person name="Koutsovoulos G."/>
            <person name="Laetsch D."/>
            <person name="Stevens L."/>
            <person name="Kumar S."/>
            <person name="Horikawa D."/>
            <person name="Ishino K."/>
            <person name="Komine S."/>
            <person name="Tomita M."/>
            <person name="Blaxter M."/>
            <person name="Arakawa K."/>
        </authorList>
    </citation>
    <scope>NUCLEOTIDE SEQUENCE [LARGE SCALE GENOMIC DNA]</scope>
    <source>
        <strain evidence="14">Z151</strain>
    </source>
</reference>
<dbReference type="SUPFAM" id="SSF48726">
    <property type="entry name" value="Immunoglobulin"/>
    <property type="match status" value="1"/>
</dbReference>
<comment type="caution">
    <text evidence="13">The sequence shown here is derived from an EMBL/GenBank/DDBJ whole genome shotgun (WGS) entry which is preliminary data.</text>
</comment>
<proteinExistence type="predicted"/>
<keyword evidence="5" id="KW-1015">Disulfide bond</keyword>
<evidence type="ECO:0000256" key="10">
    <source>
        <dbReference type="SAM" id="SignalP"/>
    </source>
</evidence>
<evidence type="ECO:0000256" key="2">
    <source>
        <dbReference type="ARBA" id="ARBA00022692"/>
    </source>
</evidence>
<dbReference type="SUPFAM" id="SSF49265">
    <property type="entry name" value="Fibronectin type III"/>
    <property type="match status" value="2"/>
</dbReference>
<feature type="chain" id="PRO_5012009103" description="Cytokine receptor" evidence="10">
    <location>
        <begin position="26"/>
        <end position="1030"/>
    </location>
</feature>
<dbReference type="InterPro" id="IPR007110">
    <property type="entry name" value="Ig-like_dom"/>
</dbReference>
<evidence type="ECO:0000256" key="1">
    <source>
        <dbReference type="ARBA" id="ARBA00004479"/>
    </source>
</evidence>
<evidence type="ECO:0000256" key="8">
    <source>
        <dbReference type="SAM" id="MobiDB-lite"/>
    </source>
</evidence>
<dbReference type="EMBL" id="MTYJ01000033">
    <property type="protein sequence ID" value="OQV20061.1"/>
    <property type="molecule type" value="Genomic_DNA"/>
</dbReference>
<protein>
    <recommendedName>
        <fullName evidence="15">Cytokine receptor</fullName>
    </recommendedName>
</protein>
<gene>
    <name evidence="13" type="ORF">BV898_05855</name>
</gene>
<dbReference type="InterPro" id="IPR036179">
    <property type="entry name" value="Ig-like_dom_sf"/>
</dbReference>
<feature type="region of interest" description="Disordered" evidence="8">
    <location>
        <begin position="823"/>
        <end position="969"/>
    </location>
</feature>
<keyword evidence="2 9" id="KW-0812">Transmembrane</keyword>
<dbReference type="AlphaFoldDB" id="A0A1W0WXX5"/>
<dbReference type="GO" id="GO:0004896">
    <property type="term" value="F:cytokine receptor activity"/>
    <property type="evidence" value="ECO:0007669"/>
    <property type="project" value="TreeGrafter"/>
</dbReference>
<sequence>MARIALRWRFSFCLVALCLLRPSQNCYTFLDQNIGYLQPEEFLYVEEGTTLRLNCTIDSVYAANHSLTSADIYWENPTYERMSEEVDKRINLSIISNYTAALDIANVTVLDDGHYKCAVMVDGLHTRICHIEVPIAGPPKKYLDFSCESSNFLNLICSWKKSGYYTGRSQMKYTLKYRTEAGPDEYDCPRLISSRDGWYRCEWNATIMKHPPMMLHYTHFLTINGTNSFGSDTWTEVVTPRSVVRPDAPVNLTVATATYDSCSIKWSIVDNLSGTFQTQTGLITEIEIAKQSVSGTLSPWTVIADDVRVLQYDIPKLDAYANYSIRVRTRPQQSGFWSAYSTVSCTTKPTRPTGKLGIVPGAYEEVGSGGQRRITLYWQGIPEHLRNGPDFRYRVVSRVGGESHDLGETVFANYFIALPANSSLLVDVIPVNEKGEGVEEHVEIPAVRDHPLLIERAHVVRFKSDSRYEVSWRANLPADSFDIFWCATSLQPHLAKCTDRMDHVNVPGNLNAYNLTLSSENEYRFAVAGRAGYFSLSGMNWIARQCSSSDEHARLEGLTAMAFGNGTVDVSWNTPCQHRFLHISGYRLYYYRCEVSAPKECSPDNYIDVTNGTRALVPDLLPLRRYCFLLMVLDDVNSTSPYVHKVEQCIRTALRVSPMPLSAILGGSIAASIVLVMVAFLISRLVKRARNSFKEIKLQSRAINIPPAMFDSKYDDGGYEVGVGGGDSQEQTHYTKVDGDGKSFTRQHSQVSSSGHGSITSDGTSPSSFRVSGSEDMDSDAAFPTKRLAIISGLSGTRLAVSPINGGRTQHRHSSFDLDRLPFSLHQNKPRPASPADPDTVSLGSGKSSLTGFPLTRSAKHRPRKCGPTHYHGAMHITTPSLKTSQLLNSTGGAGRTADSGVSDADSQASSGYVTAAATAPQTSNPAPLTAKESVDTGYVSQESTMSHSLGGSETSVFSELDSPVGRQEPALLSSGYSQLTSSGPPNVRDSAFKLDFGSNSNLRADTTALEVRNPPVAVGSGYVAWPTAS</sequence>
<feature type="domain" description="Fibronectin type-III" evidence="12">
    <location>
        <begin position="248"/>
        <end position="353"/>
    </location>
</feature>
<evidence type="ECO:0000313" key="13">
    <source>
        <dbReference type="EMBL" id="OQV20061.1"/>
    </source>
</evidence>
<dbReference type="CDD" id="cd00063">
    <property type="entry name" value="FN3"/>
    <property type="match status" value="2"/>
</dbReference>
<feature type="compositionally biased region" description="Polar residues" evidence="8">
    <location>
        <begin position="939"/>
        <end position="958"/>
    </location>
</feature>
<keyword evidence="10" id="KW-0732">Signal</keyword>